<keyword evidence="3" id="KW-0735">Signal-anchor</keyword>
<keyword evidence="4" id="KW-1133">Transmembrane helix</keyword>
<proteinExistence type="predicted"/>
<evidence type="ECO:0000256" key="6">
    <source>
        <dbReference type="SAM" id="Coils"/>
    </source>
</evidence>
<dbReference type="PANTHER" id="PTHR46784:SF1">
    <property type="entry name" value="KILLER CELL LECTIN-LIKE RECEPTOR SUBFAMILY B MEMBER 1"/>
    <property type="match status" value="1"/>
</dbReference>
<dbReference type="InterPro" id="IPR001304">
    <property type="entry name" value="C-type_lectin-like"/>
</dbReference>
<name>A0A3P8NJW8_ASTCA</name>
<keyword evidence="4" id="KW-0812">Transmembrane</keyword>
<dbReference type="Proteomes" id="UP000265100">
    <property type="component" value="Chromosome 11"/>
</dbReference>
<keyword evidence="9" id="KW-1185">Reference proteome</keyword>
<evidence type="ECO:0000259" key="7">
    <source>
        <dbReference type="PROSITE" id="PS50041"/>
    </source>
</evidence>
<reference evidence="8" key="4">
    <citation type="submission" date="2025-09" db="UniProtKB">
        <authorList>
            <consortium name="Ensembl"/>
        </authorList>
    </citation>
    <scope>IDENTIFICATION</scope>
</reference>
<dbReference type="Gene3D" id="3.10.100.10">
    <property type="entry name" value="Mannose-Binding Protein A, subunit A"/>
    <property type="match status" value="1"/>
</dbReference>
<dbReference type="SUPFAM" id="SSF56436">
    <property type="entry name" value="C-type lectin-like"/>
    <property type="match status" value="1"/>
</dbReference>
<evidence type="ECO:0000256" key="4">
    <source>
        <dbReference type="ARBA" id="ARBA00022989"/>
    </source>
</evidence>
<dbReference type="GeneTree" id="ENSGT01030000234823"/>
<dbReference type="GO" id="GO:0038023">
    <property type="term" value="F:signaling receptor activity"/>
    <property type="evidence" value="ECO:0007669"/>
    <property type="project" value="TreeGrafter"/>
</dbReference>
<protein>
    <recommendedName>
        <fullName evidence="7">C-type lectin domain-containing protein</fullName>
    </recommendedName>
</protein>
<evidence type="ECO:0000313" key="8">
    <source>
        <dbReference type="Ensembl" id="ENSACLP00000005100.2"/>
    </source>
</evidence>
<dbReference type="InterPro" id="IPR016186">
    <property type="entry name" value="C-type_lectin-like/link_sf"/>
</dbReference>
<dbReference type="InterPro" id="IPR016187">
    <property type="entry name" value="CTDL_fold"/>
</dbReference>
<dbReference type="GO" id="GO:0009986">
    <property type="term" value="C:cell surface"/>
    <property type="evidence" value="ECO:0007669"/>
    <property type="project" value="TreeGrafter"/>
</dbReference>
<evidence type="ECO:0000256" key="3">
    <source>
        <dbReference type="ARBA" id="ARBA00022968"/>
    </source>
</evidence>
<evidence type="ECO:0000256" key="2">
    <source>
        <dbReference type="ARBA" id="ARBA00022734"/>
    </source>
</evidence>
<dbReference type="Ensembl" id="ENSACLT00000005206.2">
    <property type="protein sequence ID" value="ENSACLP00000005100.2"/>
    <property type="gene ID" value="ENSACLG00000003409.2"/>
</dbReference>
<dbReference type="InterPro" id="IPR033992">
    <property type="entry name" value="NKR-like_CTLD"/>
</dbReference>
<dbReference type="PROSITE" id="PS50041">
    <property type="entry name" value="C_TYPE_LECTIN_2"/>
    <property type="match status" value="1"/>
</dbReference>
<dbReference type="GO" id="GO:0005886">
    <property type="term" value="C:plasma membrane"/>
    <property type="evidence" value="ECO:0007669"/>
    <property type="project" value="TreeGrafter"/>
</dbReference>
<organism evidence="8 9">
    <name type="scientific">Astatotilapia calliptera</name>
    <name type="common">Eastern happy</name>
    <name type="synonym">Chromis callipterus</name>
    <dbReference type="NCBI Taxonomy" id="8154"/>
    <lineage>
        <taxon>Eukaryota</taxon>
        <taxon>Metazoa</taxon>
        <taxon>Chordata</taxon>
        <taxon>Craniata</taxon>
        <taxon>Vertebrata</taxon>
        <taxon>Euteleostomi</taxon>
        <taxon>Actinopterygii</taxon>
        <taxon>Neopterygii</taxon>
        <taxon>Teleostei</taxon>
        <taxon>Neoteleostei</taxon>
        <taxon>Acanthomorphata</taxon>
        <taxon>Ovalentaria</taxon>
        <taxon>Cichlomorphae</taxon>
        <taxon>Cichliformes</taxon>
        <taxon>Cichlidae</taxon>
        <taxon>African cichlids</taxon>
        <taxon>Pseudocrenilabrinae</taxon>
        <taxon>Haplochromini</taxon>
        <taxon>Astatotilapia</taxon>
    </lineage>
</organism>
<dbReference type="PANTHER" id="PTHR46784">
    <property type="entry name" value="KILLER CELL LECTIN-LIKE RECEPTOR SUBFAMILY B MEMBER 1"/>
    <property type="match status" value="1"/>
</dbReference>
<dbReference type="SMART" id="SM00034">
    <property type="entry name" value="CLECT"/>
    <property type="match status" value="1"/>
</dbReference>
<dbReference type="GO" id="GO:0030246">
    <property type="term" value="F:carbohydrate binding"/>
    <property type="evidence" value="ECO:0007669"/>
    <property type="project" value="UniProtKB-KW"/>
</dbReference>
<reference evidence="9" key="2">
    <citation type="submission" date="2023-03" db="EMBL/GenBank/DDBJ databases">
        <authorList>
            <consortium name="Wellcome Sanger Institute Data Sharing"/>
        </authorList>
    </citation>
    <scope>NUCLEOTIDE SEQUENCE [LARGE SCALE GENOMIC DNA]</scope>
</reference>
<keyword evidence="2" id="KW-0430">Lectin</keyword>
<keyword evidence="4" id="KW-0472">Membrane</keyword>
<dbReference type="Pfam" id="PF00059">
    <property type="entry name" value="Lectin_C"/>
    <property type="match status" value="1"/>
</dbReference>
<reference evidence="8 9" key="1">
    <citation type="submission" date="2018-05" db="EMBL/GenBank/DDBJ databases">
        <authorList>
            <person name="Datahose"/>
        </authorList>
    </citation>
    <scope>NUCLEOTIDE SEQUENCE</scope>
</reference>
<reference evidence="8" key="3">
    <citation type="submission" date="2025-08" db="UniProtKB">
        <authorList>
            <consortium name="Ensembl"/>
        </authorList>
    </citation>
    <scope>IDENTIFICATION</scope>
</reference>
<dbReference type="GO" id="GO:0042269">
    <property type="term" value="P:regulation of natural killer cell mediated cytotoxicity"/>
    <property type="evidence" value="ECO:0007669"/>
    <property type="project" value="TreeGrafter"/>
</dbReference>
<feature type="coiled-coil region" evidence="6">
    <location>
        <begin position="88"/>
        <end position="178"/>
    </location>
</feature>
<feature type="domain" description="C-type lectin" evidence="7">
    <location>
        <begin position="217"/>
        <end position="332"/>
    </location>
</feature>
<dbReference type="InterPro" id="IPR051527">
    <property type="entry name" value="KLR_subfamily_B"/>
</dbReference>
<comment type="subcellular location">
    <subcellularLocation>
        <location evidence="1">Membrane</location>
        <topology evidence="1">Single-pass type II membrane protein</topology>
    </subcellularLocation>
</comment>
<accession>A0A3P8NJW8</accession>
<keyword evidence="6" id="KW-0175">Coiled coil</keyword>
<dbReference type="Bgee" id="ENSACLG00000003409">
    <property type="expression patterns" value="Expressed in anal fin and 1 other cell type or tissue"/>
</dbReference>
<sequence>MAEDEVNYASVVFKPNQQQRSEVKREETVYDEVKVQNKATEQTPVTNVKKEETVYDEVKVQNKATEQTPVTNDVTLIYEIDETELNQLKENQTTLNAVNHNLTKLNNQLSSDNEDLKRNQTKLTLQMSNLTQVFNVLDKEVTNLTKENQKLKGKNEELKTQNKDLEAEKKNLTEQTQQMTTPWDELNVSRAQWSIDAYCPRENNNRKCNACQKGWELNSSCYATNNADQGEWKTWEEARKDCRGKISDLAVAINEEEMKIIREKSWQYNENKGYWIGLRVEDGKWKWLDGRNLTNNSWIDQSSPSDGHCAISLQNQGFKSVSCDEKNQWICKKKALSV</sequence>
<dbReference type="CDD" id="cd03593">
    <property type="entry name" value="CLECT_NK_receptors_like"/>
    <property type="match status" value="1"/>
</dbReference>
<evidence type="ECO:0000256" key="5">
    <source>
        <dbReference type="ARBA" id="ARBA00023157"/>
    </source>
</evidence>
<dbReference type="AlphaFoldDB" id="A0A3P8NJW8"/>
<keyword evidence="5" id="KW-1015">Disulfide bond</keyword>
<evidence type="ECO:0000313" key="9">
    <source>
        <dbReference type="Proteomes" id="UP000265100"/>
    </source>
</evidence>
<evidence type="ECO:0000256" key="1">
    <source>
        <dbReference type="ARBA" id="ARBA00004606"/>
    </source>
</evidence>